<feature type="compositionally biased region" description="Low complexity" evidence="7">
    <location>
        <begin position="1241"/>
        <end position="1261"/>
    </location>
</feature>
<feature type="compositionally biased region" description="Low complexity" evidence="7">
    <location>
        <begin position="924"/>
        <end position="935"/>
    </location>
</feature>
<feature type="compositionally biased region" description="Low complexity" evidence="7">
    <location>
        <begin position="1275"/>
        <end position="1292"/>
    </location>
</feature>
<feature type="region of interest" description="Disordered" evidence="7">
    <location>
        <begin position="913"/>
        <end position="945"/>
    </location>
</feature>
<feature type="compositionally biased region" description="Pro residues" evidence="7">
    <location>
        <begin position="1317"/>
        <end position="1333"/>
    </location>
</feature>
<dbReference type="InterPro" id="IPR051627">
    <property type="entry name" value="SLIT-ROBO_RhoGAP"/>
</dbReference>
<feature type="compositionally biased region" description="Polar residues" evidence="7">
    <location>
        <begin position="1169"/>
        <end position="1183"/>
    </location>
</feature>
<feature type="compositionally biased region" description="Basic and acidic residues" evidence="7">
    <location>
        <begin position="752"/>
        <end position="767"/>
    </location>
</feature>
<dbReference type="InterPro" id="IPR036028">
    <property type="entry name" value="SH3-like_dom_sf"/>
</dbReference>
<feature type="region of interest" description="Disordered" evidence="7">
    <location>
        <begin position="751"/>
        <end position="780"/>
    </location>
</feature>
<dbReference type="Gene3D" id="1.20.1270.60">
    <property type="entry name" value="Arfaptin homology (AH) domain/BAR domain"/>
    <property type="match status" value="1"/>
</dbReference>
<comment type="caution">
    <text evidence="11">The sequence shown here is derived from an EMBL/GenBank/DDBJ whole genome shotgun (WGS) entry which is preliminary data.</text>
</comment>
<feature type="compositionally biased region" description="Low complexity" evidence="7">
    <location>
        <begin position="1037"/>
        <end position="1053"/>
    </location>
</feature>
<evidence type="ECO:0000256" key="4">
    <source>
        <dbReference type="PROSITE-ProRule" id="PRU00192"/>
    </source>
</evidence>
<evidence type="ECO:0000259" key="8">
    <source>
        <dbReference type="PROSITE" id="PS50002"/>
    </source>
</evidence>
<protein>
    <submittedName>
        <fullName evidence="11">SLIT-ROBO Rho GTPase-activating protein 1</fullName>
    </submittedName>
</protein>
<evidence type="ECO:0000256" key="3">
    <source>
        <dbReference type="ARBA" id="ARBA00023054"/>
    </source>
</evidence>
<feature type="compositionally biased region" description="Low complexity" evidence="7">
    <location>
        <begin position="1158"/>
        <end position="1168"/>
    </location>
</feature>
<dbReference type="PROSITE" id="PS50238">
    <property type="entry name" value="RHOGAP"/>
    <property type="match status" value="1"/>
</dbReference>
<dbReference type="SMART" id="SM00324">
    <property type="entry name" value="RhoGAP"/>
    <property type="match status" value="1"/>
</dbReference>
<feature type="region of interest" description="Disordered" evidence="7">
    <location>
        <begin position="974"/>
        <end position="1004"/>
    </location>
</feature>
<accession>A0AAV4IIH5</accession>
<dbReference type="Gene3D" id="2.30.30.40">
    <property type="entry name" value="SH3 Domains"/>
    <property type="match status" value="1"/>
</dbReference>
<dbReference type="CDD" id="cd07656">
    <property type="entry name" value="F-BAR_srGAP"/>
    <property type="match status" value="1"/>
</dbReference>
<dbReference type="SMART" id="SM00055">
    <property type="entry name" value="FCH"/>
    <property type="match status" value="1"/>
</dbReference>
<keyword evidence="2" id="KW-0343">GTPase activation</keyword>
<evidence type="ECO:0000256" key="6">
    <source>
        <dbReference type="SAM" id="Coils"/>
    </source>
</evidence>
<keyword evidence="1 4" id="KW-0728">SH3 domain</keyword>
<evidence type="ECO:0000256" key="2">
    <source>
        <dbReference type="ARBA" id="ARBA00022468"/>
    </source>
</evidence>
<proteinExistence type="predicted"/>
<feature type="compositionally biased region" description="Basic and acidic residues" evidence="7">
    <location>
        <begin position="873"/>
        <end position="887"/>
    </location>
</feature>
<dbReference type="FunFam" id="2.30.30.40:FF:000136">
    <property type="entry name" value="Rho GTPase activating protein 4"/>
    <property type="match status" value="1"/>
</dbReference>
<organism evidence="11 12">
    <name type="scientific">Elysia marginata</name>
    <dbReference type="NCBI Taxonomy" id="1093978"/>
    <lineage>
        <taxon>Eukaryota</taxon>
        <taxon>Metazoa</taxon>
        <taxon>Spiralia</taxon>
        <taxon>Lophotrochozoa</taxon>
        <taxon>Mollusca</taxon>
        <taxon>Gastropoda</taxon>
        <taxon>Heterobranchia</taxon>
        <taxon>Euthyneura</taxon>
        <taxon>Panpulmonata</taxon>
        <taxon>Sacoglossa</taxon>
        <taxon>Placobranchoidea</taxon>
        <taxon>Plakobranchidae</taxon>
        <taxon>Elysia</taxon>
    </lineage>
</organism>
<dbReference type="FunFam" id="1.10.555.10:FF:000026">
    <property type="entry name" value="Rho GTPase activating protein 4"/>
    <property type="match status" value="1"/>
</dbReference>
<feature type="domain" description="SH3" evidence="8">
    <location>
        <begin position="694"/>
        <end position="753"/>
    </location>
</feature>
<dbReference type="InterPro" id="IPR031160">
    <property type="entry name" value="F_BAR_dom"/>
</dbReference>
<dbReference type="FunFam" id="1.20.1270.60:FF:000094">
    <property type="entry name" value="SLIT-ROBO Rho GTPase-activating 2 protein"/>
    <property type="match status" value="1"/>
</dbReference>
<dbReference type="Pfam" id="PF00620">
    <property type="entry name" value="RhoGAP"/>
    <property type="match status" value="1"/>
</dbReference>
<feature type="region of interest" description="Disordered" evidence="7">
    <location>
        <begin position="1105"/>
        <end position="1359"/>
    </location>
</feature>
<feature type="compositionally biased region" description="Low complexity" evidence="7">
    <location>
        <begin position="768"/>
        <end position="780"/>
    </location>
</feature>
<evidence type="ECO:0000259" key="10">
    <source>
        <dbReference type="PROSITE" id="PS51741"/>
    </source>
</evidence>
<dbReference type="InterPro" id="IPR000198">
    <property type="entry name" value="RhoGAP_dom"/>
</dbReference>
<dbReference type="SUPFAM" id="SSF103657">
    <property type="entry name" value="BAR/IMD domain-like"/>
    <property type="match status" value="1"/>
</dbReference>
<dbReference type="Pfam" id="PF00018">
    <property type="entry name" value="SH3_1"/>
    <property type="match status" value="1"/>
</dbReference>
<feature type="compositionally biased region" description="Low complexity" evidence="7">
    <location>
        <begin position="820"/>
        <end position="832"/>
    </location>
</feature>
<evidence type="ECO:0000313" key="11">
    <source>
        <dbReference type="EMBL" id="GFS09994.1"/>
    </source>
</evidence>
<dbReference type="InterPro" id="IPR008936">
    <property type="entry name" value="Rho_GTPase_activation_prot"/>
</dbReference>
<dbReference type="SUPFAM" id="SSF48350">
    <property type="entry name" value="GTPase activation domain, GAP"/>
    <property type="match status" value="1"/>
</dbReference>
<dbReference type="InterPro" id="IPR001060">
    <property type="entry name" value="FCH_dom"/>
</dbReference>
<dbReference type="InterPro" id="IPR027267">
    <property type="entry name" value="AH/BAR_dom_sf"/>
</dbReference>
<feature type="region of interest" description="Disordered" evidence="7">
    <location>
        <begin position="428"/>
        <end position="460"/>
    </location>
</feature>
<keyword evidence="3 5" id="KW-0175">Coiled coil</keyword>
<feature type="domain" description="F-BAR" evidence="10">
    <location>
        <begin position="3"/>
        <end position="281"/>
    </location>
</feature>
<evidence type="ECO:0000256" key="5">
    <source>
        <dbReference type="PROSITE-ProRule" id="PRU01077"/>
    </source>
</evidence>
<dbReference type="GO" id="GO:0007165">
    <property type="term" value="P:signal transduction"/>
    <property type="evidence" value="ECO:0007669"/>
    <property type="project" value="InterPro"/>
</dbReference>
<dbReference type="PROSITE" id="PS51741">
    <property type="entry name" value="F_BAR"/>
    <property type="match status" value="1"/>
</dbReference>
<feature type="compositionally biased region" description="Polar residues" evidence="7">
    <location>
        <begin position="1213"/>
        <end position="1227"/>
    </location>
</feature>
<dbReference type="PROSITE" id="PS50002">
    <property type="entry name" value="SH3"/>
    <property type="match status" value="1"/>
</dbReference>
<dbReference type="Pfam" id="PF00611">
    <property type="entry name" value="FCH"/>
    <property type="match status" value="1"/>
</dbReference>
<keyword evidence="12" id="KW-1185">Reference proteome</keyword>
<sequence length="1359" mass="148940">MPRDIRQQLSDQLKCLEIKLDTEVAVVTELQEFFRRRAEVEQDYAQKLDKLVKTMITRHKTEKQEQWATMSTYACWKNLIGITRRQSQDHQTMADIYSNQMVSRLADIVDNSQRIFRKCRDIGAESHEDMMKVLNELQSAMKTYHMYQNESKQAELKLRNVEGQKDKVQQQLSGKNTSSRKLKGLERQVEKKHQKYTDNKAKALKARNDYLLCIDAANSAIGKYFSDDISDLMDCMDFGYHNSVGRAMMMYLGIHEHQKQVHGKFVEYLNKCITDLDSRPDKQKFMELNNVYFMLPKKFEFQPFKGDEVCQISAQKEAREDLIQRFTSIEDRLNSLKVENDEIWKTLETTEKTLVDVIQVGDYDITKYFNIEEPTPPKSPHEQAKVRADRLETESYYLEKFREYTLSCNRLARLQSKFSAIQKALGDNQSVGPASRSVDDLGFGPPAPPPKPKKRRIGHHPLVGQPKLFGGSLEEYLEATGQEIPLIIKSCIRIINLYGLHHQGVFRVSGAQVEINQFKTVFESGEDALAEVVDASDINSVAGVLKLYFRELREPLFPLHLFDALVECTREREVSKCVERIKDLLSGVNRAIFVVMRYLFAFLNHVTEYSDENMMDPYNLAICFGPTLLPIPPDRDQVTFQASVNEIIKIIICHQEEIFPNNGGEVYEKMILDRRDSVMVDDDDDPSSIPSDDEDVIEATAIFDFEARSARELSFKHGDTLVLYHQASADWWEGCFQGKEGLIPDKYISVKQSDDSKSQHSHEDADTSKGGNSSTGAASGANLMTTSMTLPHRTARQASDDSGLDASEKSLSQPNVAVPTSASSTSTSAHTACPPVSTVIRETAILGVDAEETDIDAADQVRPSVSATQADSSQDRRSNGERHDTAPPRKLSAGTLSASRVVVAPGNSFSSLSKTHVESGGGSNSLVSSFSSPPSADGARGGKTVAVVKPSPNASPSATSMMMKSAVMTSSLIGAGPKKDVTPSTSVQRPGDLSAGSEDIEKDKGKDIYTPVLRSTTSSHRRGSAGGESQGLVLSTVSSSSGISSGSSANVVSPDTSSDDYGVDIDTALKEVMAGLESLKMQQNSDKRMSLPFVKVRQAPRHTPDLVLDLPDEGCGKGRGNIGSGRSRVGDDDDDNHHHHRYRQLHPVAHQLNRQRDGSSPGSEPDSPTISAAETFAQSNQGTLKKADIRTGAGSFHGHPSAPVPRQDPASRLSISSEPGDVSQSARNLDMHHPKGQGMGSSPQPAPMSSFSSFSMKRAQSAMVNKGGRPDAATSSSPSSQSNQSPHSSPASGPGLYSSPAAPPLFAPPAGAIHHSTPPPLTSTTSPNPPPVAQKPKALKKPPVMKKPAAAAHGVQPPN</sequence>
<reference evidence="11 12" key="1">
    <citation type="journal article" date="2021" name="Elife">
        <title>Chloroplast acquisition without the gene transfer in kleptoplastic sea slugs, Plakobranchus ocellatus.</title>
        <authorList>
            <person name="Maeda T."/>
            <person name="Takahashi S."/>
            <person name="Yoshida T."/>
            <person name="Shimamura S."/>
            <person name="Takaki Y."/>
            <person name="Nagai Y."/>
            <person name="Toyoda A."/>
            <person name="Suzuki Y."/>
            <person name="Arimoto A."/>
            <person name="Ishii H."/>
            <person name="Satoh N."/>
            <person name="Nishiyama T."/>
            <person name="Hasebe M."/>
            <person name="Maruyama T."/>
            <person name="Minagawa J."/>
            <person name="Obokata J."/>
            <person name="Shigenobu S."/>
        </authorList>
    </citation>
    <scope>NUCLEOTIDE SEQUENCE [LARGE SCALE GENOMIC DNA]</scope>
</reference>
<dbReference type="SMART" id="SM00326">
    <property type="entry name" value="SH3"/>
    <property type="match status" value="1"/>
</dbReference>
<feature type="compositionally biased region" description="Polar residues" evidence="7">
    <location>
        <begin position="863"/>
        <end position="872"/>
    </location>
</feature>
<dbReference type="EMBL" id="BMAT01006316">
    <property type="protein sequence ID" value="GFS09994.1"/>
    <property type="molecule type" value="Genomic_DNA"/>
</dbReference>
<evidence type="ECO:0000256" key="1">
    <source>
        <dbReference type="ARBA" id="ARBA00022443"/>
    </source>
</evidence>
<dbReference type="Gene3D" id="1.10.555.10">
    <property type="entry name" value="Rho GTPase activation protein"/>
    <property type="match status" value="1"/>
</dbReference>
<feature type="region of interest" description="Disordered" evidence="7">
    <location>
        <begin position="1037"/>
        <end position="1057"/>
    </location>
</feature>
<feature type="region of interest" description="Disordered" evidence="7">
    <location>
        <begin position="794"/>
        <end position="835"/>
    </location>
</feature>
<dbReference type="InterPro" id="IPR001452">
    <property type="entry name" value="SH3_domain"/>
</dbReference>
<evidence type="ECO:0000313" key="12">
    <source>
        <dbReference type="Proteomes" id="UP000762676"/>
    </source>
</evidence>
<evidence type="ECO:0000256" key="7">
    <source>
        <dbReference type="SAM" id="MobiDB-lite"/>
    </source>
</evidence>
<dbReference type="Proteomes" id="UP000762676">
    <property type="component" value="Unassembled WGS sequence"/>
</dbReference>
<dbReference type="PANTHER" id="PTHR14166">
    <property type="entry name" value="SLIT-ROBO RHO GTPASE ACTIVATING PROTEIN"/>
    <property type="match status" value="1"/>
</dbReference>
<feature type="domain" description="Rho-GAP" evidence="9">
    <location>
        <begin position="471"/>
        <end position="659"/>
    </location>
</feature>
<evidence type="ECO:0000259" key="9">
    <source>
        <dbReference type="PROSITE" id="PS50238"/>
    </source>
</evidence>
<gene>
    <name evidence="11" type="ORF">ElyMa_003050300</name>
</gene>
<feature type="coiled-coil region" evidence="6">
    <location>
        <begin position="137"/>
        <end position="195"/>
    </location>
</feature>
<dbReference type="GO" id="GO:0005096">
    <property type="term" value="F:GTPase activator activity"/>
    <property type="evidence" value="ECO:0007669"/>
    <property type="project" value="UniProtKB-KW"/>
</dbReference>
<dbReference type="SUPFAM" id="SSF50044">
    <property type="entry name" value="SH3-domain"/>
    <property type="match status" value="1"/>
</dbReference>
<feature type="region of interest" description="Disordered" evidence="7">
    <location>
        <begin position="851"/>
        <end position="897"/>
    </location>
</feature>
<name>A0AAV4IIH5_9GAST</name>